<keyword evidence="2" id="KW-1185">Reference proteome</keyword>
<dbReference type="STRING" id="1300222.I532_01635"/>
<evidence type="ECO:0000313" key="1">
    <source>
        <dbReference type="EMBL" id="EMT54267.1"/>
    </source>
</evidence>
<sequence length="131" mass="14950">MSEVRSLDRLKRFYAEINTLDDEIPAQVTRKIYLYSLALLEIGRFHAEAVNEYGRIYAARKGKWGEIAATTDGSGVVKEATADRLTQELREKEAQAEAEMHRWKNSFEATQEIINALKVHLKVLVKELDVA</sequence>
<reference evidence="1 2" key="1">
    <citation type="submission" date="2013-03" db="EMBL/GenBank/DDBJ databases">
        <title>Assembly of a new bacterial strain Brevibacillus borstelensis AK1.</title>
        <authorList>
            <person name="Rajan I."/>
            <person name="PoliReddy D."/>
            <person name="Sugumar T."/>
            <person name="Rathinam K."/>
            <person name="Alqarawi S."/>
            <person name="Khalil A.B."/>
            <person name="Sivakumar N."/>
        </authorList>
    </citation>
    <scope>NUCLEOTIDE SEQUENCE [LARGE SCALE GENOMIC DNA]</scope>
    <source>
        <strain evidence="1 2">AK1</strain>
    </source>
</reference>
<comment type="caution">
    <text evidence="1">The sequence shown here is derived from an EMBL/GenBank/DDBJ whole genome shotgun (WGS) entry which is preliminary data.</text>
</comment>
<dbReference type="RefSeq" id="WP_003385984.1">
    <property type="nucleotide sequence ID" value="NZ_APBN01000001.1"/>
</dbReference>
<dbReference type="OrthoDB" id="2969757at2"/>
<dbReference type="PATRIC" id="fig|1300222.3.peg.337"/>
<dbReference type="Proteomes" id="UP000012081">
    <property type="component" value="Unassembled WGS sequence"/>
</dbReference>
<protein>
    <submittedName>
        <fullName evidence="1">Uncharacterized protein</fullName>
    </submittedName>
</protein>
<gene>
    <name evidence="1" type="ORF">I532_01635</name>
</gene>
<accession>M8DLA2</accession>
<dbReference type="AlphaFoldDB" id="M8DLA2"/>
<dbReference type="EMBL" id="APBN01000001">
    <property type="protein sequence ID" value="EMT54267.1"/>
    <property type="molecule type" value="Genomic_DNA"/>
</dbReference>
<organism evidence="1 2">
    <name type="scientific">Brevibacillus borstelensis AK1</name>
    <dbReference type="NCBI Taxonomy" id="1300222"/>
    <lineage>
        <taxon>Bacteria</taxon>
        <taxon>Bacillati</taxon>
        <taxon>Bacillota</taxon>
        <taxon>Bacilli</taxon>
        <taxon>Bacillales</taxon>
        <taxon>Paenibacillaceae</taxon>
        <taxon>Brevibacillus</taxon>
    </lineage>
</organism>
<proteinExistence type="predicted"/>
<name>M8DLA2_9BACL</name>
<evidence type="ECO:0000313" key="2">
    <source>
        <dbReference type="Proteomes" id="UP000012081"/>
    </source>
</evidence>